<accession>A0AAV6NGN9</accession>
<evidence type="ECO:0000259" key="7">
    <source>
        <dbReference type="SMART" id="SM01332"/>
    </source>
</evidence>
<evidence type="ECO:0000256" key="3">
    <source>
        <dbReference type="ARBA" id="ARBA00023306"/>
    </source>
</evidence>
<keyword evidence="3" id="KW-0131">Cell cycle</keyword>
<feature type="domain" description="Cyclin-like" evidence="6">
    <location>
        <begin position="87"/>
        <end position="175"/>
    </location>
</feature>
<dbReference type="SMART" id="SM00385">
    <property type="entry name" value="CYCLIN"/>
    <property type="match status" value="1"/>
</dbReference>
<name>A0AAV6NGN9_9ROSI</name>
<evidence type="ECO:0000313" key="8">
    <source>
        <dbReference type="EMBL" id="KAG6598353.1"/>
    </source>
</evidence>
<keyword evidence="1" id="KW-0132">Cell division</keyword>
<evidence type="ECO:0000256" key="5">
    <source>
        <dbReference type="SAM" id="MobiDB-lite"/>
    </source>
</evidence>
<keyword evidence="9" id="KW-1185">Reference proteome</keyword>
<sequence length="361" mass="40920">MVPPYALDALYCSEEHWEEDDNEERGFDHQPYSTLTTDSTSPILAEQDLFWDDHELISLLSKERPNELFKSIQIDPSLAAARRRAVDWMLKISAHYSFSALTAVLAVDYFDRFLSCFHFQTDKPWMSQLAAVACISLAAKVEETQVPLLLDLQVEDSRYLFETKTIKKMELLVLSTLEWRMNPVTPFSFVDYISRRLGFKDHICREILRQCERTFLSVILDSDFMSFLPSVMATATMLHAFKAMEPHFGVEYDSQLLTILGIEKGNVEECCKLISDASRRNGHQFKKRKFGSIPGSPNGVIDVSFSSDSSNESWSVASSVSSSPEPSTKKNRAMDHLPLEMANHSTATNCLDMSSPEPSLN</sequence>
<dbReference type="CDD" id="cd20543">
    <property type="entry name" value="CYCLIN_AtCycD-like_rpt1"/>
    <property type="match status" value="1"/>
</dbReference>
<dbReference type="AlphaFoldDB" id="A0AAV6NGN9"/>
<dbReference type="PANTHER" id="PTHR10177">
    <property type="entry name" value="CYCLINS"/>
    <property type="match status" value="1"/>
</dbReference>
<feature type="region of interest" description="Disordered" evidence="5">
    <location>
        <begin position="312"/>
        <end position="336"/>
    </location>
</feature>
<dbReference type="InterPro" id="IPR006671">
    <property type="entry name" value="Cyclin_N"/>
</dbReference>
<dbReference type="Proteomes" id="UP000685013">
    <property type="component" value="Chromosome 5"/>
</dbReference>
<organism evidence="8 9">
    <name type="scientific">Cucurbita argyrosperma subsp. sororia</name>
    <dbReference type="NCBI Taxonomy" id="37648"/>
    <lineage>
        <taxon>Eukaryota</taxon>
        <taxon>Viridiplantae</taxon>
        <taxon>Streptophyta</taxon>
        <taxon>Embryophyta</taxon>
        <taxon>Tracheophyta</taxon>
        <taxon>Spermatophyta</taxon>
        <taxon>Magnoliopsida</taxon>
        <taxon>eudicotyledons</taxon>
        <taxon>Gunneridae</taxon>
        <taxon>Pentapetalae</taxon>
        <taxon>rosids</taxon>
        <taxon>fabids</taxon>
        <taxon>Cucurbitales</taxon>
        <taxon>Cucurbitaceae</taxon>
        <taxon>Cucurbiteae</taxon>
        <taxon>Cucurbita</taxon>
    </lineage>
</organism>
<evidence type="ECO:0000256" key="2">
    <source>
        <dbReference type="ARBA" id="ARBA00023127"/>
    </source>
</evidence>
<feature type="compositionally biased region" description="Low complexity" evidence="5">
    <location>
        <begin position="312"/>
        <end position="323"/>
    </location>
</feature>
<dbReference type="Pfam" id="PF00134">
    <property type="entry name" value="Cyclin_N"/>
    <property type="match status" value="1"/>
</dbReference>
<dbReference type="InterPro" id="IPR039361">
    <property type="entry name" value="Cyclin"/>
</dbReference>
<dbReference type="InterPro" id="IPR004367">
    <property type="entry name" value="Cyclin_C-dom"/>
</dbReference>
<proteinExistence type="inferred from homology"/>
<feature type="domain" description="Cyclin C-terminal" evidence="7">
    <location>
        <begin position="184"/>
        <end position="309"/>
    </location>
</feature>
<evidence type="ECO:0000256" key="4">
    <source>
        <dbReference type="RuleBase" id="RU000383"/>
    </source>
</evidence>
<evidence type="ECO:0000313" key="9">
    <source>
        <dbReference type="Proteomes" id="UP000685013"/>
    </source>
</evidence>
<dbReference type="Pfam" id="PF02984">
    <property type="entry name" value="Cyclin_C"/>
    <property type="match status" value="1"/>
</dbReference>
<feature type="non-terminal residue" evidence="8">
    <location>
        <position position="1"/>
    </location>
</feature>
<dbReference type="EMBL" id="JAGKQH010000005">
    <property type="protein sequence ID" value="KAG6598353.1"/>
    <property type="molecule type" value="Genomic_DNA"/>
</dbReference>
<evidence type="ECO:0000259" key="6">
    <source>
        <dbReference type="SMART" id="SM00385"/>
    </source>
</evidence>
<keyword evidence="2 4" id="KW-0195">Cyclin</keyword>
<comment type="similarity">
    <text evidence="4">Belongs to the cyclin family.</text>
</comment>
<feature type="compositionally biased region" description="Polar residues" evidence="5">
    <location>
        <begin position="343"/>
        <end position="361"/>
    </location>
</feature>
<reference evidence="8 9" key="1">
    <citation type="journal article" date="2021" name="Hortic Res">
        <title>The domestication of Cucurbita argyrosperma as revealed by the genome of its wild relative.</title>
        <authorList>
            <person name="Barrera-Redondo J."/>
            <person name="Sanchez-de la Vega G."/>
            <person name="Aguirre-Liguori J.A."/>
            <person name="Castellanos-Morales G."/>
            <person name="Gutierrez-Guerrero Y.T."/>
            <person name="Aguirre-Dugua X."/>
            <person name="Aguirre-Planter E."/>
            <person name="Tenaillon M.I."/>
            <person name="Lira-Saade R."/>
            <person name="Eguiarte L.E."/>
        </authorList>
    </citation>
    <scope>NUCLEOTIDE SEQUENCE [LARGE SCALE GENOMIC DNA]</scope>
    <source>
        <strain evidence="8">JBR-2021</strain>
    </source>
</reference>
<dbReference type="SMART" id="SM01332">
    <property type="entry name" value="Cyclin_C"/>
    <property type="match status" value="1"/>
</dbReference>
<dbReference type="FunFam" id="1.10.472.10:FF:000074">
    <property type="entry name" value="D3-type cyclin"/>
    <property type="match status" value="1"/>
</dbReference>
<evidence type="ECO:0000256" key="1">
    <source>
        <dbReference type="ARBA" id="ARBA00022618"/>
    </source>
</evidence>
<gene>
    <name evidence="8" type="primary">CYCD3-2</name>
    <name evidence="8" type="ORF">SDJN03_08131</name>
</gene>
<dbReference type="InterPro" id="IPR048258">
    <property type="entry name" value="Cyclins_cyclin-box"/>
</dbReference>
<dbReference type="PROSITE" id="PS00292">
    <property type="entry name" value="CYCLINS"/>
    <property type="match status" value="1"/>
</dbReference>
<dbReference type="InterPro" id="IPR013763">
    <property type="entry name" value="Cyclin-like_dom"/>
</dbReference>
<dbReference type="GO" id="GO:0051301">
    <property type="term" value="P:cell division"/>
    <property type="evidence" value="ECO:0007669"/>
    <property type="project" value="UniProtKB-KW"/>
</dbReference>
<comment type="caution">
    <text evidence="8">The sequence shown here is derived from an EMBL/GenBank/DDBJ whole genome shotgun (WGS) entry which is preliminary data.</text>
</comment>
<feature type="region of interest" description="Disordered" evidence="5">
    <location>
        <begin position="342"/>
        <end position="361"/>
    </location>
</feature>
<protein>
    <submittedName>
        <fullName evidence="8">Cyclin-D3-2</fullName>
    </submittedName>
</protein>
<dbReference type="CDD" id="cd20544">
    <property type="entry name" value="CYCLIN_AtCycD-like_rpt2"/>
    <property type="match status" value="1"/>
</dbReference>